<evidence type="ECO:0000259" key="2">
    <source>
        <dbReference type="PROSITE" id="PS50943"/>
    </source>
</evidence>
<reference evidence="3" key="1">
    <citation type="submission" date="2024-06" db="EMBL/GenBank/DDBJ databases">
        <title>Mesorhizobium karijinii sp. nov., a symbiont of the iconic Swainsona formosa from arid Australia.</title>
        <authorList>
            <person name="Hill Y.J."/>
            <person name="Watkin E.L.J."/>
            <person name="O'Hara G.W."/>
            <person name="Terpolilli J."/>
            <person name="Tye M.L."/>
            <person name="Kohlmeier M.G."/>
        </authorList>
    </citation>
    <scope>NUCLEOTIDE SEQUENCE</scope>
    <source>
        <strain evidence="3">WSM2240</strain>
        <plasmid evidence="3">pMk2240B</plasmid>
    </source>
</reference>
<feature type="transmembrane region" description="Helical" evidence="1">
    <location>
        <begin position="68"/>
        <end position="89"/>
    </location>
</feature>
<organism evidence="3">
    <name type="scientific">Mesorhizobium sp. WSM2240</name>
    <dbReference type="NCBI Taxonomy" id="3228851"/>
    <lineage>
        <taxon>Bacteria</taxon>
        <taxon>Pseudomonadati</taxon>
        <taxon>Pseudomonadota</taxon>
        <taxon>Alphaproteobacteria</taxon>
        <taxon>Hyphomicrobiales</taxon>
        <taxon>Phyllobacteriaceae</taxon>
        <taxon>Mesorhizobium</taxon>
    </lineage>
</organism>
<proteinExistence type="predicted"/>
<dbReference type="PROSITE" id="PS50943">
    <property type="entry name" value="HTH_CROC1"/>
    <property type="match status" value="1"/>
</dbReference>
<dbReference type="InterPro" id="IPR001387">
    <property type="entry name" value="Cro/C1-type_HTH"/>
</dbReference>
<evidence type="ECO:0000313" key="3">
    <source>
        <dbReference type="EMBL" id="XCG51998.1"/>
    </source>
</evidence>
<dbReference type="CDD" id="cd00093">
    <property type="entry name" value="HTH_XRE"/>
    <property type="match status" value="1"/>
</dbReference>
<gene>
    <name evidence="3" type="ORF">ABVK50_29510</name>
</gene>
<dbReference type="InterPro" id="IPR010982">
    <property type="entry name" value="Lambda_DNA-bd_dom_sf"/>
</dbReference>
<dbReference type="SMART" id="SM00530">
    <property type="entry name" value="HTH_XRE"/>
    <property type="match status" value="2"/>
</dbReference>
<keyword evidence="1" id="KW-1133">Transmembrane helix</keyword>
<dbReference type="EMBL" id="CP159255">
    <property type="protein sequence ID" value="XCG51998.1"/>
    <property type="molecule type" value="Genomic_DNA"/>
</dbReference>
<dbReference type="Gene3D" id="1.10.260.40">
    <property type="entry name" value="lambda repressor-like DNA-binding domains"/>
    <property type="match status" value="2"/>
</dbReference>
<dbReference type="RefSeq" id="WP_353646260.1">
    <property type="nucleotide sequence ID" value="NZ_CP159255.1"/>
</dbReference>
<feature type="transmembrane region" description="Helical" evidence="1">
    <location>
        <begin position="149"/>
        <end position="170"/>
    </location>
</feature>
<dbReference type="AlphaFoldDB" id="A0AAU8CYS7"/>
<sequence length="176" mass="20019">MEKYDPRTALENPERDAMQAQIAAKLEEERTRRNLSNRDFVALIKSFASEKEFSYRTYYLTMRQGQNLTLATVALFAQALQISIAELLLPPAVLEPWMKRLDLQQVKDNIARAVDGYRKRKNLMKKDVADLIGISVVTYYKIEQAQQNLTLAIIGLIASRLGMSTAALLLGRVSKR</sequence>
<protein>
    <submittedName>
        <fullName evidence="3">Helix-turn-helix transcriptional regulator</fullName>
    </submittedName>
</protein>
<dbReference type="Pfam" id="PF01381">
    <property type="entry name" value="HTH_3"/>
    <property type="match status" value="1"/>
</dbReference>
<keyword evidence="3" id="KW-0614">Plasmid</keyword>
<keyword evidence="1" id="KW-0472">Membrane</keyword>
<dbReference type="SUPFAM" id="SSF47413">
    <property type="entry name" value="lambda repressor-like DNA-binding domains"/>
    <property type="match status" value="1"/>
</dbReference>
<accession>A0AAU8CYS7</accession>
<geneLocation type="plasmid" evidence="3">
    <name>pMk2240B</name>
</geneLocation>
<evidence type="ECO:0000256" key="1">
    <source>
        <dbReference type="SAM" id="Phobius"/>
    </source>
</evidence>
<keyword evidence="1" id="KW-0812">Transmembrane</keyword>
<name>A0AAU8CYS7_9HYPH</name>
<dbReference type="GO" id="GO:0003677">
    <property type="term" value="F:DNA binding"/>
    <property type="evidence" value="ECO:0007669"/>
    <property type="project" value="InterPro"/>
</dbReference>
<feature type="domain" description="HTH cro/C1-type" evidence="2">
    <location>
        <begin position="117"/>
        <end position="168"/>
    </location>
</feature>